<proteinExistence type="inferred from homology"/>
<evidence type="ECO:0000256" key="4">
    <source>
        <dbReference type="ARBA" id="ARBA00022519"/>
    </source>
</evidence>
<evidence type="ECO:0000313" key="13">
    <source>
        <dbReference type="EMBL" id="MBV7256331.1"/>
    </source>
</evidence>
<keyword evidence="5 10" id="KW-0812">Transmembrane</keyword>
<reference evidence="13 14" key="1">
    <citation type="submission" date="2021-04" db="EMBL/GenBank/DDBJ databases">
        <authorList>
            <person name="Pira H."/>
            <person name="Risdian C."/>
            <person name="Wink J."/>
        </authorList>
    </citation>
    <scope>NUCLEOTIDE SEQUENCE [LARGE SCALE GENOMIC DNA]</scope>
    <source>
        <strain evidence="13 14">WHA3</strain>
    </source>
</reference>
<feature type="transmembrane region" description="Helical" evidence="10">
    <location>
        <begin position="480"/>
        <end position="501"/>
    </location>
</feature>
<dbReference type="InterPro" id="IPR003568">
    <property type="entry name" value="Cyt_c_biogenesis_CcmF"/>
</dbReference>
<dbReference type="InterPro" id="IPR032523">
    <property type="entry name" value="CcmF_C"/>
</dbReference>
<feature type="transmembrane region" description="Helical" evidence="10">
    <location>
        <begin position="176"/>
        <end position="196"/>
    </location>
</feature>
<feature type="transmembrane region" description="Helical" evidence="10">
    <location>
        <begin position="208"/>
        <end position="230"/>
    </location>
</feature>
<feature type="transmembrane region" description="Helical" evidence="10">
    <location>
        <begin position="250"/>
        <end position="267"/>
    </location>
</feature>
<evidence type="ECO:0000259" key="12">
    <source>
        <dbReference type="Pfam" id="PF16327"/>
    </source>
</evidence>
<comment type="subcellular location">
    <subcellularLocation>
        <location evidence="1">Cell inner membrane</location>
        <topology evidence="1">Multi-pass membrane protein</topology>
    </subcellularLocation>
</comment>
<dbReference type="NCBIfam" id="NF007691">
    <property type="entry name" value="PRK10369.1"/>
    <property type="match status" value="1"/>
</dbReference>
<evidence type="ECO:0000256" key="2">
    <source>
        <dbReference type="ARBA" id="ARBA00009186"/>
    </source>
</evidence>
<dbReference type="PANTHER" id="PTHR43653">
    <property type="entry name" value="CYTOCHROME C ASSEMBLY PROTEIN-RELATED"/>
    <property type="match status" value="1"/>
</dbReference>
<evidence type="ECO:0000256" key="7">
    <source>
        <dbReference type="ARBA" id="ARBA00022989"/>
    </source>
</evidence>
<keyword evidence="3" id="KW-1003">Cell membrane</keyword>
<keyword evidence="8 10" id="KW-0472">Membrane</keyword>
<organism evidence="13 14">
    <name type="scientific">Pacificimonas pallii</name>
    <dbReference type="NCBI Taxonomy" id="2827236"/>
    <lineage>
        <taxon>Bacteria</taxon>
        <taxon>Pseudomonadati</taxon>
        <taxon>Pseudomonadota</taxon>
        <taxon>Alphaproteobacteria</taxon>
        <taxon>Sphingomonadales</taxon>
        <taxon>Sphingosinicellaceae</taxon>
        <taxon>Pacificimonas</taxon>
    </lineage>
</organism>
<comment type="caution">
    <text evidence="13">The sequence shown here is derived from an EMBL/GenBank/DDBJ whole genome shotgun (WGS) entry which is preliminary data.</text>
</comment>
<dbReference type="Pfam" id="PF01578">
    <property type="entry name" value="Cytochrom_C_asm"/>
    <property type="match status" value="1"/>
</dbReference>
<dbReference type="Pfam" id="PF16327">
    <property type="entry name" value="CcmF_C"/>
    <property type="match status" value="1"/>
</dbReference>
<evidence type="ECO:0000256" key="1">
    <source>
        <dbReference type="ARBA" id="ARBA00004429"/>
    </source>
</evidence>
<feature type="transmembrane region" description="Helical" evidence="10">
    <location>
        <begin position="394"/>
        <end position="414"/>
    </location>
</feature>
<dbReference type="RefSeq" id="WP_218444927.1">
    <property type="nucleotide sequence ID" value="NZ_JAGSPA010000002.1"/>
</dbReference>
<evidence type="ECO:0000256" key="6">
    <source>
        <dbReference type="ARBA" id="ARBA00022748"/>
    </source>
</evidence>
<keyword evidence="14" id="KW-1185">Reference proteome</keyword>
<dbReference type="GO" id="GO:0016829">
    <property type="term" value="F:lyase activity"/>
    <property type="evidence" value="ECO:0007669"/>
    <property type="project" value="UniProtKB-KW"/>
</dbReference>
<feature type="transmembrane region" description="Helical" evidence="10">
    <location>
        <begin position="274"/>
        <end position="293"/>
    </location>
</feature>
<feature type="transmembrane region" description="Helical" evidence="10">
    <location>
        <begin position="426"/>
        <end position="443"/>
    </location>
</feature>
<name>A0ABS6SEH9_9SPHN</name>
<feature type="transmembrane region" description="Helical" evidence="10">
    <location>
        <begin position="449"/>
        <end position="468"/>
    </location>
</feature>
<dbReference type="InterPro" id="IPR003567">
    <property type="entry name" value="Cyt_c_biogenesis"/>
</dbReference>
<keyword evidence="4" id="KW-0997">Cell inner membrane</keyword>
<gene>
    <name evidence="13" type="ORF">KCG44_05970</name>
</gene>
<evidence type="ECO:0000313" key="14">
    <source>
        <dbReference type="Proteomes" id="UP000722336"/>
    </source>
</evidence>
<evidence type="ECO:0000256" key="8">
    <source>
        <dbReference type="ARBA" id="ARBA00023136"/>
    </source>
</evidence>
<feature type="domain" description="Cytochrome c-type biogenesis protein CcmF C-terminal" evidence="12">
    <location>
        <begin position="316"/>
        <end position="622"/>
    </location>
</feature>
<keyword evidence="7 10" id="KW-1133">Transmembrane helix</keyword>
<dbReference type="EMBL" id="JAGSPA010000002">
    <property type="protein sequence ID" value="MBV7256331.1"/>
    <property type="molecule type" value="Genomic_DNA"/>
</dbReference>
<dbReference type="PANTHER" id="PTHR43653:SF1">
    <property type="entry name" value="CYTOCHROME C-TYPE BIOGENESIS PROTEIN CCMF"/>
    <property type="match status" value="1"/>
</dbReference>
<feature type="domain" description="Cytochrome c assembly protein" evidence="11">
    <location>
        <begin position="90"/>
        <end position="297"/>
    </location>
</feature>
<evidence type="ECO:0000256" key="9">
    <source>
        <dbReference type="ARBA" id="ARBA00037230"/>
    </source>
</evidence>
<feature type="transmembrane region" description="Helical" evidence="10">
    <location>
        <begin position="6"/>
        <end position="28"/>
    </location>
</feature>
<keyword evidence="13" id="KW-0456">Lyase</keyword>
<dbReference type="Proteomes" id="UP000722336">
    <property type="component" value="Unassembled WGS sequence"/>
</dbReference>
<feature type="transmembrane region" description="Helical" evidence="10">
    <location>
        <begin position="40"/>
        <end position="65"/>
    </location>
</feature>
<feature type="transmembrane region" description="Helical" evidence="10">
    <location>
        <begin position="600"/>
        <end position="621"/>
    </location>
</feature>
<comment type="function">
    <text evidence="9">Required for the biogenesis of c-type cytochromes. Possible subunit of a heme lyase.</text>
</comment>
<accession>A0ABS6SEH9</accession>
<feature type="transmembrane region" description="Helical" evidence="10">
    <location>
        <begin position="353"/>
        <end position="374"/>
    </location>
</feature>
<feature type="transmembrane region" description="Helical" evidence="10">
    <location>
        <begin position="313"/>
        <end position="332"/>
    </location>
</feature>
<evidence type="ECO:0000256" key="3">
    <source>
        <dbReference type="ARBA" id="ARBA00022475"/>
    </source>
</evidence>
<dbReference type="NCBIfam" id="TIGR00353">
    <property type="entry name" value="nrfE"/>
    <property type="match status" value="1"/>
</dbReference>
<feature type="transmembrane region" description="Helical" evidence="10">
    <location>
        <begin position="124"/>
        <end position="143"/>
    </location>
</feature>
<sequence length="639" mass="68603">MIPELGHFALWLAAALACAQLFGGEITLRRQDSRRALDLVVPAAAAQAFLCVGAFAMLIYCFAVSDFSVKLVATNSHTMKPFGYKLTGAWANHEGSMLLWVTVLAFFAGVAAFRATALGDRFRVRLMQVTGALSLGFYSYLLISSNPFERLTPAPSEGNGLNPLLQDPGLAFHPPLLYLGYVGLSIAFAFAVAALIERQVGPLWARTVKPWILAAWAFLTAGITLGSFWAYYELGWGGWWFWDPVENASLMPWLAATALFHSTSVLAQRDALRNWTILLAVAAFSFSMIGTFIVRSGLLTSVHAFAVDPERGFYLLVLLGIYVGGALALYAVRAGTVTAGAGFRLMSREGALVINNLLLSAILGVVFIGTMYPVGVEAITGARVSVGPPYFEAALIPLILPLLLLMAIGPFLRWKKTDSSKLKRRLFPVLIAALAAALIAVLFGIKSVLAITGVGIAAWLAAASIAMLRGRRDISTLGTSVAHLGAAILALGVTVSATGSLERTVSIGPGEVARMADFKVRMDNVEPLAGPNYTSIMSTLSISRGGTEFVLRPERRAFVRPMQQTTETDIAPLWNGNLYAVLGEGNGDGRWQVRLNWQPLIALIWIGGIITALGGMLAIYGRAAQRREDRRQALGSPAA</sequence>
<evidence type="ECO:0000256" key="5">
    <source>
        <dbReference type="ARBA" id="ARBA00022692"/>
    </source>
</evidence>
<dbReference type="InterPro" id="IPR002541">
    <property type="entry name" value="Cyt_c_assembly"/>
</dbReference>
<comment type="similarity">
    <text evidence="2">Belongs to the CcmF/CycK/Ccl1/NrfE/CcsA family.</text>
</comment>
<keyword evidence="6" id="KW-0201">Cytochrome c-type biogenesis</keyword>
<evidence type="ECO:0000259" key="11">
    <source>
        <dbReference type="Pfam" id="PF01578"/>
    </source>
</evidence>
<feature type="transmembrane region" description="Helical" evidence="10">
    <location>
        <begin position="97"/>
        <end position="117"/>
    </location>
</feature>
<evidence type="ECO:0000256" key="10">
    <source>
        <dbReference type="SAM" id="Phobius"/>
    </source>
</evidence>
<protein>
    <submittedName>
        <fullName evidence="13">Heme lyase CcmF/NrfE family subunit</fullName>
    </submittedName>
</protein>